<comment type="caution">
    <text evidence="1">The sequence shown here is derived from an EMBL/GenBank/DDBJ whole genome shotgun (WGS) entry which is preliminary data.</text>
</comment>
<organism evidence="1 2">
    <name type="scientific">Funneliformis caledonium</name>
    <dbReference type="NCBI Taxonomy" id="1117310"/>
    <lineage>
        <taxon>Eukaryota</taxon>
        <taxon>Fungi</taxon>
        <taxon>Fungi incertae sedis</taxon>
        <taxon>Mucoromycota</taxon>
        <taxon>Glomeromycotina</taxon>
        <taxon>Glomeromycetes</taxon>
        <taxon>Glomerales</taxon>
        <taxon>Glomeraceae</taxon>
        <taxon>Funneliformis</taxon>
    </lineage>
</organism>
<keyword evidence="2" id="KW-1185">Reference proteome</keyword>
<proteinExistence type="predicted"/>
<feature type="non-terminal residue" evidence="1">
    <location>
        <position position="45"/>
    </location>
</feature>
<dbReference type="EMBL" id="CAJVPQ010016528">
    <property type="protein sequence ID" value="CAG8745889.1"/>
    <property type="molecule type" value="Genomic_DNA"/>
</dbReference>
<protein>
    <submittedName>
        <fullName evidence="1">4750_t:CDS:1</fullName>
    </submittedName>
</protein>
<dbReference type="Proteomes" id="UP000789570">
    <property type="component" value="Unassembled WGS sequence"/>
</dbReference>
<dbReference type="AlphaFoldDB" id="A0A9N9NMT3"/>
<accession>A0A9N9NMT3</accession>
<sequence length="45" mass="5085">LKKASLSTSAADQLKIVKLAISAYNDKLLMVMDDDNKFLSDYRIH</sequence>
<name>A0A9N9NMT3_9GLOM</name>
<evidence type="ECO:0000313" key="1">
    <source>
        <dbReference type="EMBL" id="CAG8745889.1"/>
    </source>
</evidence>
<feature type="non-terminal residue" evidence="1">
    <location>
        <position position="1"/>
    </location>
</feature>
<reference evidence="1" key="1">
    <citation type="submission" date="2021-06" db="EMBL/GenBank/DDBJ databases">
        <authorList>
            <person name="Kallberg Y."/>
            <person name="Tangrot J."/>
            <person name="Rosling A."/>
        </authorList>
    </citation>
    <scope>NUCLEOTIDE SEQUENCE</scope>
    <source>
        <strain evidence="1">UK204</strain>
    </source>
</reference>
<evidence type="ECO:0000313" key="2">
    <source>
        <dbReference type="Proteomes" id="UP000789570"/>
    </source>
</evidence>
<gene>
    <name evidence="1" type="ORF">FCALED_LOCUS15954</name>
</gene>